<dbReference type="Proteomes" id="UP000800035">
    <property type="component" value="Unassembled WGS sequence"/>
</dbReference>
<reference evidence="2" key="1">
    <citation type="journal article" date="2020" name="Stud. Mycol.">
        <title>101 Dothideomycetes genomes: a test case for predicting lifestyles and emergence of pathogens.</title>
        <authorList>
            <person name="Haridas S."/>
            <person name="Albert R."/>
            <person name="Binder M."/>
            <person name="Bloem J."/>
            <person name="Labutti K."/>
            <person name="Salamov A."/>
            <person name="Andreopoulos B."/>
            <person name="Baker S."/>
            <person name="Barry K."/>
            <person name="Bills G."/>
            <person name="Bluhm B."/>
            <person name="Cannon C."/>
            <person name="Castanera R."/>
            <person name="Culley D."/>
            <person name="Daum C."/>
            <person name="Ezra D."/>
            <person name="Gonzalez J."/>
            <person name="Henrissat B."/>
            <person name="Kuo A."/>
            <person name="Liang C."/>
            <person name="Lipzen A."/>
            <person name="Lutzoni F."/>
            <person name="Magnuson J."/>
            <person name="Mondo S."/>
            <person name="Nolan M."/>
            <person name="Ohm R."/>
            <person name="Pangilinan J."/>
            <person name="Park H.-J."/>
            <person name="Ramirez L."/>
            <person name="Alfaro M."/>
            <person name="Sun H."/>
            <person name="Tritt A."/>
            <person name="Yoshinaga Y."/>
            <person name="Zwiers L.-H."/>
            <person name="Turgeon B."/>
            <person name="Goodwin S."/>
            <person name="Spatafora J."/>
            <person name="Crous P."/>
            <person name="Grigoriev I."/>
        </authorList>
    </citation>
    <scope>NUCLEOTIDE SEQUENCE</scope>
    <source>
        <strain evidence="2">CBS 675.92</strain>
    </source>
</reference>
<evidence type="ECO:0000256" key="1">
    <source>
        <dbReference type="SAM" id="MobiDB-lite"/>
    </source>
</evidence>
<feature type="region of interest" description="Disordered" evidence="1">
    <location>
        <begin position="1"/>
        <end position="23"/>
    </location>
</feature>
<evidence type="ECO:0000313" key="2">
    <source>
        <dbReference type="EMBL" id="KAF1963637.1"/>
    </source>
</evidence>
<evidence type="ECO:0000313" key="3">
    <source>
        <dbReference type="Proteomes" id="UP000800035"/>
    </source>
</evidence>
<gene>
    <name evidence="2" type="ORF">CC80DRAFT_530449</name>
</gene>
<keyword evidence="3" id="KW-1185">Reference proteome</keyword>
<feature type="compositionally biased region" description="Polar residues" evidence="1">
    <location>
        <begin position="8"/>
        <end position="19"/>
    </location>
</feature>
<accession>A0A6A5URD3</accession>
<proteinExistence type="predicted"/>
<dbReference type="AlphaFoldDB" id="A0A6A5URD3"/>
<dbReference type="EMBL" id="ML976977">
    <property type="protein sequence ID" value="KAF1963637.1"/>
    <property type="molecule type" value="Genomic_DNA"/>
</dbReference>
<protein>
    <submittedName>
        <fullName evidence="2">Uncharacterized protein</fullName>
    </submittedName>
</protein>
<organism evidence="2 3">
    <name type="scientific">Byssothecium circinans</name>
    <dbReference type="NCBI Taxonomy" id="147558"/>
    <lineage>
        <taxon>Eukaryota</taxon>
        <taxon>Fungi</taxon>
        <taxon>Dikarya</taxon>
        <taxon>Ascomycota</taxon>
        <taxon>Pezizomycotina</taxon>
        <taxon>Dothideomycetes</taxon>
        <taxon>Pleosporomycetidae</taxon>
        <taxon>Pleosporales</taxon>
        <taxon>Massarineae</taxon>
        <taxon>Massarinaceae</taxon>
        <taxon>Byssothecium</taxon>
    </lineage>
</organism>
<sequence length="187" mass="21264">MSEKESITSHPTHSSQDSTPAVDLRATGSSCLAVFKSKPRYRVPKPDLILESNTNPTDQALEAFLFSQLTAGTTISELMRKLQPDHQDGEREIKPEVRVLIRRRQRQSVTEKALVEFLYQRIDKWPGRVMRMGWGGKVRRNGGCEAAAWALHQWADGAGHGDGVDKGLLEVLRRFRWKRWGCWHGSE</sequence>
<name>A0A6A5URD3_9PLEO</name>